<dbReference type="Proteomes" id="UP000179113">
    <property type="component" value="Unassembled WGS sequence"/>
</dbReference>
<dbReference type="InterPro" id="IPR013519">
    <property type="entry name" value="Int_alpha_beta-p"/>
</dbReference>
<evidence type="ECO:0000256" key="6">
    <source>
        <dbReference type="SAM" id="SignalP"/>
    </source>
</evidence>
<dbReference type="GO" id="GO:0016787">
    <property type="term" value="F:hydrolase activity"/>
    <property type="evidence" value="ECO:0007669"/>
    <property type="project" value="UniProtKB-KW"/>
</dbReference>
<dbReference type="PANTHER" id="PTHR23221:SF7">
    <property type="entry name" value="PHOSPHATIDYLINOSITOL-GLYCAN-SPECIFIC PHOSPHOLIPASE D"/>
    <property type="match status" value="1"/>
</dbReference>
<reference evidence="7 8" key="1">
    <citation type="journal article" date="2016" name="Nat. Commun.">
        <title>Thousands of microbial genomes shed light on interconnected biogeochemical processes in an aquifer system.</title>
        <authorList>
            <person name="Anantharaman K."/>
            <person name="Brown C.T."/>
            <person name="Hug L.A."/>
            <person name="Sharon I."/>
            <person name="Castelle C.J."/>
            <person name="Probst A.J."/>
            <person name="Thomas B.C."/>
            <person name="Singh A."/>
            <person name="Wilkins M.J."/>
            <person name="Karaoz U."/>
            <person name="Brodie E.L."/>
            <person name="Williams K.H."/>
            <person name="Hubbard S.S."/>
            <person name="Banfield J.F."/>
        </authorList>
    </citation>
    <scope>NUCLEOTIDE SEQUENCE [LARGE SCALE GENOMIC DNA]</scope>
</reference>
<feature type="compositionally biased region" description="Low complexity" evidence="5">
    <location>
        <begin position="462"/>
        <end position="476"/>
    </location>
</feature>
<evidence type="ECO:0000256" key="4">
    <source>
        <dbReference type="ARBA" id="ARBA00023180"/>
    </source>
</evidence>
<evidence type="ECO:0000256" key="2">
    <source>
        <dbReference type="ARBA" id="ARBA00022737"/>
    </source>
</evidence>
<dbReference type="InterPro" id="IPR028994">
    <property type="entry name" value="Integrin_alpha_N"/>
</dbReference>
<dbReference type="Pfam" id="PF13517">
    <property type="entry name" value="FG-GAP_3"/>
    <property type="match status" value="2"/>
</dbReference>
<dbReference type="Gene3D" id="2.60.40.10">
    <property type="entry name" value="Immunoglobulins"/>
    <property type="match status" value="1"/>
</dbReference>
<accession>A0A1F4WJC8</accession>
<dbReference type="SUPFAM" id="SSF69318">
    <property type="entry name" value="Integrin alpha N-terminal domain"/>
    <property type="match status" value="2"/>
</dbReference>
<name>A0A1F4WJC8_UNCKA</name>
<dbReference type="PANTHER" id="PTHR23221">
    <property type="entry name" value="GLYCOSYLPHOSPHATIDYLINOSITOL PHOSPHOLIPASE D"/>
    <property type="match status" value="1"/>
</dbReference>
<organism evidence="7 8">
    <name type="scientific">candidate division WWE3 bacterium RIFOXYC1_FULL_39_7</name>
    <dbReference type="NCBI Taxonomy" id="1802643"/>
    <lineage>
        <taxon>Bacteria</taxon>
        <taxon>Katanobacteria</taxon>
    </lineage>
</organism>
<evidence type="ECO:0000256" key="5">
    <source>
        <dbReference type="SAM" id="MobiDB-lite"/>
    </source>
</evidence>
<feature type="chain" id="PRO_5009515096" evidence="6">
    <location>
        <begin position="29"/>
        <end position="828"/>
    </location>
</feature>
<evidence type="ECO:0000256" key="1">
    <source>
        <dbReference type="ARBA" id="ARBA00022729"/>
    </source>
</evidence>
<keyword evidence="1 6" id="KW-0732">Signal</keyword>
<gene>
    <name evidence="7" type="ORF">A2415_03180</name>
</gene>
<evidence type="ECO:0000313" key="8">
    <source>
        <dbReference type="Proteomes" id="UP000179113"/>
    </source>
</evidence>
<keyword evidence="2" id="KW-0677">Repeat</keyword>
<dbReference type="InterPro" id="IPR013783">
    <property type="entry name" value="Ig-like_fold"/>
</dbReference>
<dbReference type="InterPro" id="IPR013517">
    <property type="entry name" value="FG-GAP"/>
</dbReference>
<dbReference type="Gene3D" id="2.130.10.130">
    <property type="entry name" value="Integrin alpha, N-terminal"/>
    <property type="match status" value="3"/>
</dbReference>
<dbReference type="AlphaFoldDB" id="A0A1F4WJC8"/>
<comment type="caution">
    <text evidence="7">The sequence shown here is derived from an EMBL/GenBank/DDBJ whole genome shotgun (WGS) entry which is preliminary data.</text>
</comment>
<dbReference type="EMBL" id="MEWA01000019">
    <property type="protein sequence ID" value="OGC69554.1"/>
    <property type="molecule type" value="Genomic_DNA"/>
</dbReference>
<dbReference type="SMART" id="SM00191">
    <property type="entry name" value="Int_alpha"/>
    <property type="match status" value="5"/>
</dbReference>
<sequence length="828" mass="90643">MFVNNNLKNLFFLLFVLLSIVFSRNSYAAPSLTLTQTLTGFSTTSVRMNYGDINNDGYSDLMIQNQGYSSNRGRLNFYFGSSTPDTNADLTITGEAVNAYLGNLLAFTIGDVNGDSFDDLLLGTYTVNSYNGRFYMFNGKDTLVGDITATIDTADSAVSGNSTDKYFFGAATGHCDVNNDGNQDILINAITNVYTASKIYIYYNSNNTFDFSNSDLILSSSNSYAMGSNGISCLDANGDGYKDILLTGNDLQGNHSSELYLASASGLPTTSSVNFVPHLSGINWTSTGPTMMFATGDINNDGMDDFCGGSPRYSSSKGVIYCVLGKQTFLSVVNFSESEIILVGEANNDNFGRDLALYDITNDGMLDLIVGAYQTDGSDEGKVYIFKNNGSGFSYPAWITKGHEQLNQNYGNAVMGFDWDADGWSDIAIRAPAGGTTYMYEITHSSAELTVTEDGAVSQPRISGTSTIGEGSSIGNIQWSTSNSATGTWSNCSSEDGVFDEASENYSCDVSTLNDGINTIYVRSSDADDLYIPPENYISATVTLDGKVPVVSETKFGINKENEDYNDDDLEDGGIEILKLDEREFRLNIDTKDDTSSIKYIMVSQNKDFDGANWKEYDGNIDLKFDHDGKKHIYIKLKDAAGNISDVLKQDIRIDTEKPGFTVDKIGRLTPDFSKYINYFYTEDTLNLAGSSEEDCVIEMYVNGNNVNKSFSVRGDSKWSIDNYTFTQGVNKVLIQSTDAYGNESSISFTLTIDPSASLFPSELKSVLGLSIKQKATEFEINHNVPVVEIENKDINVSIDSKEKEKLTLWERVGSTLRLIYSNLIAVL</sequence>
<feature type="region of interest" description="Disordered" evidence="5">
    <location>
        <begin position="453"/>
        <end position="476"/>
    </location>
</feature>
<feature type="signal peptide" evidence="6">
    <location>
        <begin position="1"/>
        <end position="28"/>
    </location>
</feature>
<keyword evidence="4" id="KW-0325">Glycoprotein</keyword>
<protein>
    <submittedName>
        <fullName evidence="7">Uncharacterized protein</fullName>
    </submittedName>
</protein>
<dbReference type="PROSITE" id="PS51470">
    <property type="entry name" value="FG_GAP"/>
    <property type="match status" value="1"/>
</dbReference>
<evidence type="ECO:0000256" key="3">
    <source>
        <dbReference type="ARBA" id="ARBA00022801"/>
    </source>
</evidence>
<keyword evidence="3" id="KW-0378">Hydrolase</keyword>
<evidence type="ECO:0000313" key="7">
    <source>
        <dbReference type="EMBL" id="OGC69554.1"/>
    </source>
</evidence>
<proteinExistence type="predicted"/>